<keyword evidence="4" id="KW-1185">Reference proteome</keyword>
<evidence type="ECO:0000256" key="1">
    <source>
        <dbReference type="SAM" id="MobiDB-lite"/>
    </source>
</evidence>
<proteinExistence type="predicted"/>
<evidence type="ECO:0000313" key="3">
    <source>
        <dbReference type="EMBL" id="GAA1765458.1"/>
    </source>
</evidence>
<feature type="signal peptide" evidence="2">
    <location>
        <begin position="1"/>
        <end position="25"/>
    </location>
</feature>
<keyword evidence="2" id="KW-0732">Signal</keyword>
<dbReference type="EMBL" id="BAAANH010000005">
    <property type="protein sequence ID" value="GAA1765458.1"/>
    <property type="molecule type" value="Genomic_DNA"/>
</dbReference>
<reference evidence="4" key="1">
    <citation type="journal article" date="2019" name="Int. J. Syst. Evol. Microbiol.">
        <title>The Global Catalogue of Microorganisms (GCM) 10K type strain sequencing project: providing services to taxonomists for standard genome sequencing and annotation.</title>
        <authorList>
            <consortium name="The Broad Institute Genomics Platform"/>
            <consortium name="The Broad Institute Genome Sequencing Center for Infectious Disease"/>
            <person name="Wu L."/>
            <person name="Ma J."/>
        </authorList>
    </citation>
    <scope>NUCLEOTIDE SEQUENCE [LARGE SCALE GENOMIC DNA]</scope>
    <source>
        <strain evidence="4">JCM 14319</strain>
    </source>
</reference>
<dbReference type="RefSeq" id="WP_232498641.1">
    <property type="nucleotide sequence ID" value="NZ_BAAANH010000005.1"/>
</dbReference>
<evidence type="ECO:0000256" key="2">
    <source>
        <dbReference type="SAM" id="SignalP"/>
    </source>
</evidence>
<dbReference type="Proteomes" id="UP001500506">
    <property type="component" value="Unassembled WGS sequence"/>
</dbReference>
<evidence type="ECO:0000313" key="4">
    <source>
        <dbReference type="Proteomes" id="UP001500506"/>
    </source>
</evidence>
<accession>A0ABN2KU01</accession>
<feature type="region of interest" description="Disordered" evidence="1">
    <location>
        <begin position="31"/>
        <end position="136"/>
    </location>
</feature>
<feature type="chain" id="PRO_5045353767" description="Lipoprotein" evidence="2">
    <location>
        <begin position="26"/>
        <end position="136"/>
    </location>
</feature>
<comment type="caution">
    <text evidence="3">The sequence shown here is derived from an EMBL/GenBank/DDBJ whole genome shotgun (WGS) entry which is preliminary data.</text>
</comment>
<protein>
    <recommendedName>
        <fullName evidence="5">Lipoprotein</fullName>
    </recommendedName>
</protein>
<gene>
    <name evidence="3" type="ORF">GCM10009747_27060</name>
</gene>
<feature type="compositionally biased region" description="Polar residues" evidence="1">
    <location>
        <begin position="75"/>
        <end position="92"/>
    </location>
</feature>
<evidence type="ECO:0008006" key="5">
    <source>
        <dbReference type="Google" id="ProtNLM"/>
    </source>
</evidence>
<sequence>MNTTHEHRSLVVAVAIVVLALSGCAATPADGPSLVSAHQQAAEARLDRAAAPLPSDNDPRGYHRLAPISGMTGLPPQTSEQPRTAPSPTPRVNDNDPRGHHRLPAIEGADGFGVPTPPLVSDDDPRGHHLLPQTRR</sequence>
<name>A0ABN2KU01_9MICO</name>
<organism evidence="3 4">
    <name type="scientific">Agromyces humatus</name>
    <dbReference type="NCBI Taxonomy" id="279573"/>
    <lineage>
        <taxon>Bacteria</taxon>
        <taxon>Bacillati</taxon>
        <taxon>Actinomycetota</taxon>
        <taxon>Actinomycetes</taxon>
        <taxon>Micrococcales</taxon>
        <taxon>Microbacteriaceae</taxon>
        <taxon>Agromyces</taxon>
    </lineage>
</organism>